<organism evidence="14 15">
    <name type="scientific">Pseudomonas shahriarae</name>
    <dbReference type="NCBI Taxonomy" id="2745512"/>
    <lineage>
        <taxon>Bacteria</taxon>
        <taxon>Pseudomonadati</taxon>
        <taxon>Pseudomonadota</taxon>
        <taxon>Gammaproteobacteria</taxon>
        <taxon>Pseudomonadales</taxon>
        <taxon>Pseudomonadaceae</taxon>
        <taxon>Pseudomonas</taxon>
    </lineage>
</organism>
<dbReference type="AlphaFoldDB" id="A0A9X4C6E6"/>
<dbReference type="InterPro" id="IPR007694">
    <property type="entry name" value="DNA_helicase_DnaB-like_C"/>
</dbReference>
<dbReference type="Proteomes" id="UP001148185">
    <property type="component" value="Unassembled WGS sequence"/>
</dbReference>
<dbReference type="NCBIfam" id="TIGR00665">
    <property type="entry name" value="DnaB"/>
    <property type="match status" value="1"/>
</dbReference>
<comment type="function">
    <text evidence="12">The main replicative DNA helicase, it participates in initiation and elongation during chromosome replication. Travels ahead of the DNA replisome, separating dsDNA into templates for DNA synthesis. A processive ATP-dependent 5'-3' DNA helicase it has DNA-dependent ATPase activity.</text>
</comment>
<evidence type="ECO:0000256" key="2">
    <source>
        <dbReference type="ARBA" id="ARBA00022515"/>
    </source>
</evidence>
<dbReference type="PROSITE" id="PS51199">
    <property type="entry name" value="SF4_HELICASE"/>
    <property type="match status" value="1"/>
</dbReference>
<evidence type="ECO:0000259" key="13">
    <source>
        <dbReference type="PROSITE" id="PS51199"/>
    </source>
</evidence>
<evidence type="ECO:0000256" key="1">
    <source>
        <dbReference type="ARBA" id="ARBA00008428"/>
    </source>
</evidence>
<evidence type="ECO:0000256" key="12">
    <source>
        <dbReference type="RuleBase" id="RU362085"/>
    </source>
</evidence>
<dbReference type="GO" id="GO:1990077">
    <property type="term" value="C:primosome complex"/>
    <property type="evidence" value="ECO:0007669"/>
    <property type="project" value="UniProtKB-UniRule"/>
</dbReference>
<evidence type="ECO:0000256" key="7">
    <source>
        <dbReference type="ARBA" id="ARBA00022840"/>
    </source>
</evidence>
<dbReference type="Pfam" id="PF03796">
    <property type="entry name" value="DnaB_C"/>
    <property type="match status" value="1"/>
</dbReference>
<dbReference type="InterPro" id="IPR036185">
    <property type="entry name" value="DNA_heli_DnaB-like_N_sf"/>
</dbReference>
<dbReference type="GO" id="GO:0042802">
    <property type="term" value="F:identical protein binding"/>
    <property type="evidence" value="ECO:0007669"/>
    <property type="project" value="UniProtKB-ARBA"/>
</dbReference>
<evidence type="ECO:0000256" key="6">
    <source>
        <dbReference type="ARBA" id="ARBA00022806"/>
    </source>
</evidence>
<dbReference type="InterPro" id="IPR007692">
    <property type="entry name" value="DNA_helicase_DnaB"/>
</dbReference>
<dbReference type="NCBIfam" id="NF004384">
    <property type="entry name" value="PRK05748.1"/>
    <property type="match status" value="1"/>
</dbReference>
<dbReference type="SUPFAM" id="SSF52540">
    <property type="entry name" value="P-loop containing nucleoside triphosphate hydrolases"/>
    <property type="match status" value="1"/>
</dbReference>
<dbReference type="PANTHER" id="PTHR30153:SF2">
    <property type="entry name" value="REPLICATIVE DNA HELICASE"/>
    <property type="match status" value="1"/>
</dbReference>
<dbReference type="InterPro" id="IPR007693">
    <property type="entry name" value="DNA_helicase_DnaB-like_N"/>
</dbReference>
<sequence length="501" mass="55484">MINPPTTLPVDSLSEALRQAPYSLEAEQAVLGGLLLENLVWEQLSDVVSEGDFYFSDHRHIFRVISLLAECGHPFDVVTVRDQLVLEGLVESSPDLDYVNALAKSTWSSANAKTYASVIRERAKLREIIATCEDIQAHALQPEGRSASDLIEEAERKILLVAGKQPKEGGPVGVNELLVKSREKIESRSKGQVAGLRTGFDDLDKIVDSLQPADLVIVAGRPSMGKTTFAMNIVENAVLKTDKVVIVYSLEMPGISLLNRMIASVGGIDLTKVNNGQLQDTDWPKLVKAADLLNQPNRFFIDDSSGVTPSEMRAETRRIFRAHGEIGLIMVDYLQLMRVPGSSGKNRTNEISEISRSLKALAKEFGCPVVALSQLNRSLESRPDKRPLNSDLRESGAIEQDADVIMFVYRDEAYYPDSKYKGTAEIIIGKQREGATGFCRLAFVGKYSRFENLKAGTHEFSELEMGRKPPRISPRVGRVHVPEVATVENFKASRRKHKPKK</sequence>
<keyword evidence="7 12" id="KW-0067">ATP-binding</keyword>
<keyword evidence="5 12" id="KW-0378">Hydrolase</keyword>
<dbReference type="GO" id="GO:0016787">
    <property type="term" value="F:hydrolase activity"/>
    <property type="evidence" value="ECO:0007669"/>
    <property type="project" value="UniProtKB-KW"/>
</dbReference>
<comment type="similarity">
    <text evidence="1 12">Belongs to the helicase family. DnaB subfamily.</text>
</comment>
<reference evidence="14 15" key="1">
    <citation type="submission" date="2022-05" db="EMBL/GenBank/DDBJ databases">
        <title>Novel Pseudomonas spp. Isolated from a Rainbow Trout Aquaculture Facility.</title>
        <authorList>
            <person name="Testerman T."/>
            <person name="Graf J."/>
        </authorList>
    </citation>
    <scope>NUCLEOTIDE SEQUENCE [LARGE SCALE GENOMIC DNA]</scope>
    <source>
        <strain evidence="14 15">ID1042</strain>
    </source>
</reference>
<evidence type="ECO:0000256" key="8">
    <source>
        <dbReference type="ARBA" id="ARBA00023125"/>
    </source>
</evidence>
<name>A0A9X4C6E6_9PSED</name>
<dbReference type="Pfam" id="PF00772">
    <property type="entry name" value="DnaB"/>
    <property type="match status" value="1"/>
</dbReference>
<dbReference type="GO" id="GO:0006269">
    <property type="term" value="P:DNA replication, synthesis of primer"/>
    <property type="evidence" value="ECO:0007669"/>
    <property type="project" value="UniProtKB-UniRule"/>
</dbReference>
<dbReference type="GO" id="GO:0043139">
    <property type="term" value="F:5'-3' DNA helicase activity"/>
    <property type="evidence" value="ECO:0007669"/>
    <property type="project" value="UniProtKB-EC"/>
</dbReference>
<accession>A0A9X4C6E6</accession>
<dbReference type="SUPFAM" id="SSF48024">
    <property type="entry name" value="N-terminal domain of DnaB helicase"/>
    <property type="match status" value="1"/>
</dbReference>
<dbReference type="GO" id="GO:0003677">
    <property type="term" value="F:DNA binding"/>
    <property type="evidence" value="ECO:0007669"/>
    <property type="project" value="UniProtKB-UniRule"/>
</dbReference>
<evidence type="ECO:0000313" key="14">
    <source>
        <dbReference type="EMBL" id="MDD1011324.1"/>
    </source>
</evidence>
<dbReference type="InterPro" id="IPR016136">
    <property type="entry name" value="DNA_helicase_N/primase_C"/>
</dbReference>
<keyword evidence="9" id="KW-0413">Isomerase</keyword>
<keyword evidence="3 12" id="KW-0235">DNA replication</keyword>
<evidence type="ECO:0000256" key="11">
    <source>
        <dbReference type="NCBIfam" id="TIGR00665"/>
    </source>
</evidence>
<evidence type="ECO:0000256" key="10">
    <source>
        <dbReference type="ARBA" id="ARBA00048954"/>
    </source>
</evidence>
<gene>
    <name evidence="14" type="primary">dnaB</name>
    <name evidence="14" type="ORF">M5G27_28025</name>
</gene>
<dbReference type="Gene3D" id="1.10.860.10">
    <property type="entry name" value="DNAb Helicase, Chain A"/>
    <property type="match status" value="1"/>
</dbReference>
<evidence type="ECO:0000313" key="15">
    <source>
        <dbReference type="Proteomes" id="UP001148185"/>
    </source>
</evidence>
<comment type="catalytic activity">
    <reaction evidence="10 12">
        <text>ATP + H2O = ADP + phosphate + H(+)</text>
        <dbReference type="Rhea" id="RHEA:13065"/>
        <dbReference type="ChEBI" id="CHEBI:15377"/>
        <dbReference type="ChEBI" id="CHEBI:15378"/>
        <dbReference type="ChEBI" id="CHEBI:30616"/>
        <dbReference type="ChEBI" id="CHEBI:43474"/>
        <dbReference type="ChEBI" id="CHEBI:456216"/>
        <dbReference type="EC" id="5.6.2.3"/>
    </reaction>
</comment>
<evidence type="ECO:0000256" key="4">
    <source>
        <dbReference type="ARBA" id="ARBA00022741"/>
    </source>
</evidence>
<feature type="domain" description="SF4 helicase" evidence="13">
    <location>
        <begin position="189"/>
        <end position="457"/>
    </location>
</feature>
<protein>
    <recommendedName>
        <fullName evidence="11 12">Replicative DNA helicase</fullName>
        <ecNumber evidence="11 12">5.6.2.3</ecNumber>
    </recommendedName>
</protein>
<dbReference type="EC" id="5.6.2.3" evidence="11 12"/>
<keyword evidence="4 12" id="KW-0547">Nucleotide-binding</keyword>
<evidence type="ECO:0000256" key="3">
    <source>
        <dbReference type="ARBA" id="ARBA00022705"/>
    </source>
</evidence>
<keyword evidence="8 12" id="KW-0238">DNA-binding</keyword>
<dbReference type="EMBL" id="JAMDHA010000041">
    <property type="protein sequence ID" value="MDD1011324.1"/>
    <property type="molecule type" value="Genomic_DNA"/>
</dbReference>
<evidence type="ECO:0000256" key="5">
    <source>
        <dbReference type="ARBA" id="ARBA00022801"/>
    </source>
</evidence>
<dbReference type="Gene3D" id="3.40.50.300">
    <property type="entry name" value="P-loop containing nucleotide triphosphate hydrolases"/>
    <property type="match status" value="1"/>
</dbReference>
<dbReference type="FunFam" id="3.40.50.300:FF:000076">
    <property type="entry name" value="Replicative DNA helicase"/>
    <property type="match status" value="1"/>
</dbReference>
<dbReference type="InterPro" id="IPR027417">
    <property type="entry name" value="P-loop_NTPase"/>
</dbReference>
<proteinExistence type="inferred from homology"/>
<keyword evidence="6 12" id="KW-0347">Helicase</keyword>
<dbReference type="GO" id="GO:0005829">
    <property type="term" value="C:cytosol"/>
    <property type="evidence" value="ECO:0007669"/>
    <property type="project" value="TreeGrafter"/>
</dbReference>
<evidence type="ECO:0000256" key="9">
    <source>
        <dbReference type="ARBA" id="ARBA00023235"/>
    </source>
</evidence>
<keyword evidence="2 12" id="KW-0639">Primosome</keyword>
<dbReference type="CDD" id="cd00984">
    <property type="entry name" value="DnaB_C"/>
    <property type="match status" value="1"/>
</dbReference>
<dbReference type="PANTHER" id="PTHR30153">
    <property type="entry name" value="REPLICATIVE DNA HELICASE DNAB"/>
    <property type="match status" value="1"/>
</dbReference>
<dbReference type="GO" id="GO:0005524">
    <property type="term" value="F:ATP binding"/>
    <property type="evidence" value="ECO:0007669"/>
    <property type="project" value="UniProtKB-UniRule"/>
</dbReference>
<comment type="caution">
    <text evidence="14">The sequence shown here is derived from an EMBL/GenBank/DDBJ whole genome shotgun (WGS) entry which is preliminary data.</text>
</comment>
<keyword evidence="15" id="KW-1185">Reference proteome</keyword>